<evidence type="ECO:0000313" key="2">
    <source>
        <dbReference type="Proteomes" id="UP001152888"/>
    </source>
</evidence>
<proteinExistence type="predicted"/>
<comment type="caution">
    <text evidence="1">The sequence shown here is derived from an EMBL/GenBank/DDBJ whole genome shotgun (WGS) entry which is preliminary data.</text>
</comment>
<organism evidence="1 2">
    <name type="scientific">Acanthoscelides obtectus</name>
    <name type="common">Bean weevil</name>
    <name type="synonym">Bruchus obtectus</name>
    <dbReference type="NCBI Taxonomy" id="200917"/>
    <lineage>
        <taxon>Eukaryota</taxon>
        <taxon>Metazoa</taxon>
        <taxon>Ecdysozoa</taxon>
        <taxon>Arthropoda</taxon>
        <taxon>Hexapoda</taxon>
        <taxon>Insecta</taxon>
        <taxon>Pterygota</taxon>
        <taxon>Neoptera</taxon>
        <taxon>Endopterygota</taxon>
        <taxon>Coleoptera</taxon>
        <taxon>Polyphaga</taxon>
        <taxon>Cucujiformia</taxon>
        <taxon>Chrysomeloidea</taxon>
        <taxon>Chrysomelidae</taxon>
        <taxon>Bruchinae</taxon>
        <taxon>Bruchini</taxon>
        <taxon>Acanthoscelides</taxon>
    </lineage>
</organism>
<sequence length="118" mass="14161">MNESKVEFNKQRKNINNRVRAFEDSKAFLNLFFDDLPKQPSHYVRKDTNKFYLEQHFVTLKQLHSFYREVCDEKNEHYLWSSEHQASIRALLYHTTISRLDMTIGLFIPELGLLPLVQ</sequence>
<dbReference type="OrthoDB" id="6770070at2759"/>
<dbReference type="AlphaFoldDB" id="A0A9P0LAY3"/>
<reference evidence="1" key="1">
    <citation type="submission" date="2022-03" db="EMBL/GenBank/DDBJ databases">
        <authorList>
            <person name="Sayadi A."/>
        </authorList>
    </citation>
    <scope>NUCLEOTIDE SEQUENCE</scope>
</reference>
<dbReference type="EMBL" id="CAKOFQ010007135">
    <property type="protein sequence ID" value="CAH1992122.1"/>
    <property type="molecule type" value="Genomic_DNA"/>
</dbReference>
<protein>
    <submittedName>
        <fullName evidence="1">Uncharacterized protein</fullName>
    </submittedName>
</protein>
<name>A0A9P0LAY3_ACAOB</name>
<keyword evidence="2" id="KW-1185">Reference proteome</keyword>
<dbReference type="Proteomes" id="UP001152888">
    <property type="component" value="Unassembled WGS sequence"/>
</dbReference>
<evidence type="ECO:0000313" key="1">
    <source>
        <dbReference type="EMBL" id="CAH1992122.1"/>
    </source>
</evidence>
<gene>
    <name evidence="1" type="ORF">ACAOBT_LOCUS20682</name>
</gene>
<accession>A0A9P0LAY3</accession>